<dbReference type="OrthoDB" id="9811121at2"/>
<dbReference type="GO" id="GO:0016747">
    <property type="term" value="F:acyltransferase activity, transferring groups other than amino-acyl groups"/>
    <property type="evidence" value="ECO:0007669"/>
    <property type="project" value="InterPro"/>
</dbReference>
<evidence type="ECO:0000313" key="2">
    <source>
        <dbReference type="EMBL" id="TXL66695.1"/>
    </source>
</evidence>
<dbReference type="Gene3D" id="3.40.630.30">
    <property type="match status" value="1"/>
</dbReference>
<keyword evidence="2" id="KW-0808">Transferase</keyword>
<name>A0A5C8P0E0_9BACI</name>
<dbReference type="AlphaFoldDB" id="A0A5C8P0E0"/>
<reference evidence="2 3" key="1">
    <citation type="submission" date="2019-06" db="EMBL/GenBank/DDBJ databases">
        <title>Cerasibacillus sp. nov., isolated from maize field.</title>
        <authorList>
            <person name="Lin S.-Y."/>
            <person name="Tsai C.-F."/>
            <person name="Young C.-C."/>
        </authorList>
    </citation>
    <scope>NUCLEOTIDE SEQUENCE [LARGE SCALE GENOMIC DNA]</scope>
    <source>
        <strain evidence="2 3">CC-CFT480</strain>
    </source>
</reference>
<keyword evidence="3" id="KW-1185">Reference proteome</keyword>
<evidence type="ECO:0000313" key="3">
    <source>
        <dbReference type="Proteomes" id="UP000321574"/>
    </source>
</evidence>
<dbReference type="SUPFAM" id="SSF55729">
    <property type="entry name" value="Acyl-CoA N-acyltransferases (Nat)"/>
    <property type="match status" value="1"/>
</dbReference>
<organism evidence="2 3">
    <name type="scientific">Cerasibacillus terrae</name>
    <dbReference type="NCBI Taxonomy" id="2498845"/>
    <lineage>
        <taxon>Bacteria</taxon>
        <taxon>Bacillati</taxon>
        <taxon>Bacillota</taxon>
        <taxon>Bacilli</taxon>
        <taxon>Bacillales</taxon>
        <taxon>Bacillaceae</taxon>
        <taxon>Cerasibacillus</taxon>
    </lineage>
</organism>
<feature type="domain" description="N-acetyltransferase" evidence="1">
    <location>
        <begin position="13"/>
        <end position="212"/>
    </location>
</feature>
<proteinExistence type="predicted"/>
<dbReference type="EMBL" id="VDUW01000002">
    <property type="protein sequence ID" value="TXL66695.1"/>
    <property type="molecule type" value="Genomic_DNA"/>
</dbReference>
<dbReference type="Pfam" id="PF00583">
    <property type="entry name" value="Acetyltransf_1"/>
    <property type="match status" value="1"/>
</dbReference>
<dbReference type="InterPro" id="IPR016181">
    <property type="entry name" value="Acyl_CoA_acyltransferase"/>
</dbReference>
<dbReference type="Proteomes" id="UP000321574">
    <property type="component" value="Unassembled WGS sequence"/>
</dbReference>
<dbReference type="CDD" id="cd04301">
    <property type="entry name" value="NAT_SF"/>
    <property type="match status" value="1"/>
</dbReference>
<dbReference type="PROSITE" id="PS51186">
    <property type="entry name" value="GNAT"/>
    <property type="match status" value="1"/>
</dbReference>
<evidence type="ECO:0000259" key="1">
    <source>
        <dbReference type="PROSITE" id="PS51186"/>
    </source>
</evidence>
<dbReference type="InterPro" id="IPR000182">
    <property type="entry name" value="GNAT_dom"/>
</dbReference>
<protein>
    <submittedName>
        <fullName evidence="2">GNAT family N-acetyltransferase</fullName>
    </submittedName>
</protein>
<gene>
    <name evidence="2" type="ORF">FHP05_04745</name>
</gene>
<accession>A0A5C8P0E0</accession>
<comment type="caution">
    <text evidence="2">The sequence shown here is derived from an EMBL/GenBank/DDBJ whole genome shotgun (WGS) entry which is preliminary data.</text>
</comment>
<sequence length="216" mass="25240">MMSLNLKMVKNDVIVRNIQDSDVRKIVDLSHKCFGSEMSLKSEHFKNQLKLFPEGQICVEYKGKMVGNASSLIVNMEDYSDEHCYEEICDEGYIRNHNPTGNHLYGIEVGIDPDYRKMKLGRHLYNGRKKICQDLNLKSIFIGGRMPFFYKYADHLSAEEYVAKVQEEKIYDPVLTFQMRNGFELKHVIKNYLPGDEASLQYGALMEWKNKDYQEK</sequence>